<dbReference type="RefSeq" id="WP_051378014.1">
    <property type="nucleotide sequence ID" value="NZ_AXWS01000007.1"/>
</dbReference>
<sequence>MNPDDARDLAVAARAIDGARQEPGDPADHGDASAAVRAGAESDPSAAFRPLLLAAAWRVADAAVARFGEDDVAERFPFLLDYAGALADSPDNLVHAPLRALVAAAGLPPAALEIWLVCGLVEEDARFGAVFEALDLDAAERRPGVALMQTWWGTVPREGLRPALRALLDCGLLRACAPGAARAAATYEVEDNCWSAARGEPPERPAPGLRLLPAADAPALDSLVLDDATRVALGLDGADDGDGGRDDENSLRARLAAHASVIARGADHNGRTALLRALARAEGRDVLLIDWPPDGQPAAEAARLAPPWLGAFATLAGARPVLRLRATPGERLRLPPLAGHDGWIGLVCADDDSLDDLPAPVLALRLPLPDAARRTALVARHAPPAVAAQAVEVASRLHLSSGHLVTALRRLDAGMALAGDSDRAAPTADRAAAMHATQATNAEADASTLAARLRETALAAGAAELDNLARRLDTTGADRAALVLDPDTARDLDALAARCAQRDRLRDSLPSAFAARLNAGVRALFAGPSGTGKTLAAQVLAARLGLPLYRLDLSSVVSKYIGETERNLHRLLAAAEALDVMLLLDEGDALLARRTEVGNAHDRYANLETNFLLQRLETHRGLVLVTTNALERIDTAFLRRFDLIAQFRAPEFAERLALWRAHLPPDHDVPDDALDRIADACALAGGQIRNVVLDVASAALARGERVGVALLHDALRREYRRAGALFPLGR</sequence>
<protein>
    <submittedName>
        <fullName evidence="7">AAA family ATPase</fullName>
    </submittedName>
</protein>
<dbReference type="GO" id="GO:0005524">
    <property type="term" value="F:ATP binding"/>
    <property type="evidence" value="ECO:0007669"/>
    <property type="project" value="UniProtKB-KW"/>
</dbReference>
<reference evidence="7" key="2">
    <citation type="journal article" date="2004" name="J. Struct. Biol.">
        <title>Phylogenetic analysis of AAA proteins.</title>
        <authorList>
            <person name="Frickey T."/>
            <person name="Lupas A.N."/>
        </authorList>
    </citation>
    <scope>NUCLEOTIDE SEQUENCE</scope>
</reference>
<reference evidence="7" key="1">
    <citation type="journal article" date="2002" name="J. Mol. Biol.">
        <title>Classification and evolution of P-loop GTPases and related ATPases.</title>
        <authorList>
            <person name="Leipe D.D."/>
            <person name="Wolf Y.I."/>
            <person name="Koonin E.V."/>
            <person name="Aravind L."/>
        </authorList>
    </citation>
    <scope>NUCLEOTIDE SEQUENCE</scope>
</reference>
<dbReference type="SUPFAM" id="SSF52540">
    <property type="entry name" value="P-loop containing nucleoside triphosphate hydrolases"/>
    <property type="match status" value="1"/>
</dbReference>
<evidence type="ECO:0000256" key="4">
    <source>
        <dbReference type="SAM" id="MobiDB-lite"/>
    </source>
</evidence>
<name>A0A8B6X8T7_9BURK</name>
<reference evidence="7" key="4">
    <citation type="journal article" date="2005" name="Nat. Rev. Mol. Cell Biol.">
        <title>AAA+ proteins: have engine, will work.</title>
        <authorList>
            <person name="Hanson P.I."/>
            <person name="Whiteheart S.W."/>
        </authorList>
    </citation>
    <scope>NUCLEOTIDE SEQUENCE</scope>
</reference>
<evidence type="ECO:0000313" key="7">
    <source>
        <dbReference type="RefSeq" id="WP_051378014.1"/>
    </source>
</evidence>
<reference evidence="7" key="5">
    <citation type="journal article" date="2007" name="Traffic">
        <title>AAA+ ATPases: achieving diversity of function with conserved machinery.</title>
        <authorList>
            <person name="White S.R."/>
            <person name="Lauring B."/>
        </authorList>
    </citation>
    <scope>NUCLEOTIDE SEQUENCE</scope>
</reference>
<evidence type="ECO:0000313" key="6">
    <source>
        <dbReference type="Proteomes" id="UP000675920"/>
    </source>
</evidence>
<accession>A0A8B6X8T7</accession>
<proteinExistence type="inferred from homology"/>
<feature type="compositionally biased region" description="Basic and acidic residues" evidence="4">
    <location>
        <begin position="17"/>
        <end position="31"/>
    </location>
</feature>
<evidence type="ECO:0000256" key="2">
    <source>
        <dbReference type="ARBA" id="ARBA00022741"/>
    </source>
</evidence>
<dbReference type="Pfam" id="PF00004">
    <property type="entry name" value="AAA"/>
    <property type="match status" value="1"/>
</dbReference>
<keyword evidence="2" id="KW-0547">Nucleotide-binding</keyword>
<feature type="domain" description="AAA+ ATPase" evidence="5">
    <location>
        <begin position="519"/>
        <end position="651"/>
    </location>
</feature>
<evidence type="ECO:0000256" key="3">
    <source>
        <dbReference type="ARBA" id="ARBA00022840"/>
    </source>
</evidence>
<feature type="region of interest" description="Disordered" evidence="4">
    <location>
        <begin position="15"/>
        <end position="36"/>
    </location>
</feature>
<dbReference type="AlphaFoldDB" id="A0A8B6X8T7"/>
<evidence type="ECO:0000259" key="5">
    <source>
        <dbReference type="SMART" id="SM00382"/>
    </source>
</evidence>
<evidence type="ECO:0000256" key="1">
    <source>
        <dbReference type="ARBA" id="ARBA00006914"/>
    </source>
</evidence>
<dbReference type="InterPro" id="IPR003593">
    <property type="entry name" value="AAA+_ATPase"/>
</dbReference>
<dbReference type="Proteomes" id="UP000675920">
    <property type="component" value="Unplaced"/>
</dbReference>
<reference evidence="7" key="3">
    <citation type="journal article" date="2004" name="J. Struct. Biol.">
        <title>Evolutionary history and higher order classification of AAA+ ATPases.</title>
        <authorList>
            <person name="Iyer L.M."/>
            <person name="Leipe D.D."/>
            <person name="Koonin E.V."/>
            <person name="Aravind L."/>
        </authorList>
    </citation>
    <scope>NUCLEOTIDE SEQUENCE</scope>
</reference>
<dbReference type="OrthoDB" id="9802352at2"/>
<keyword evidence="6" id="KW-1185">Reference proteome</keyword>
<organism evidence="6 7">
    <name type="scientific">Derxia gummosa DSM 723</name>
    <dbReference type="NCBI Taxonomy" id="1121388"/>
    <lineage>
        <taxon>Bacteria</taxon>
        <taxon>Pseudomonadati</taxon>
        <taxon>Pseudomonadota</taxon>
        <taxon>Betaproteobacteria</taxon>
        <taxon>Burkholderiales</taxon>
        <taxon>Alcaligenaceae</taxon>
        <taxon>Derxia</taxon>
    </lineage>
</organism>
<comment type="similarity">
    <text evidence="1">Belongs to the AAA ATPase family.</text>
</comment>
<reference evidence="7" key="8">
    <citation type="submission" date="2025-08" db="UniProtKB">
        <authorList>
            <consortium name="RefSeq"/>
        </authorList>
    </citation>
    <scope>IDENTIFICATION</scope>
</reference>
<dbReference type="GO" id="GO:0016887">
    <property type="term" value="F:ATP hydrolysis activity"/>
    <property type="evidence" value="ECO:0007669"/>
    <property type="project" value="InterPro"/>
</dbReference>
<keyword evidence="3" id="KW-0067">ATP-binding</keyword>
<dbReference type="SMART" id="SM00382">
    <property type="entry name" value="AAA"/>
    <property type="match status" value="1"/>
</dbReference>
<dbReference type="InterPro" id="IPR050221">
    <property type="entry name" value="26S_Proteasome_ATPase"/>
</dbReference>
<dbReference type="InterPro" id="IPR003959">
    <property type="entry name" value="ATPase_AAA_core"/>
</dbReference>
<dbReference type="PANTHER" id="PTHR23073">
    <property type="entry name" value="26S PROTEASOME REGULATORY SUBUNIT"/>
    <property type="match status" value="1"/>
</dbReference>
<dbReference type="CDD" id="cd19481">
    <property type="entry name" value="RecA-like_protease"/>
    <property type="match status" value="1"/>
</dbReference>
<reference evidence="7" key="7">
    <citation type="journal article" date="2008" name="Genome Biol.">
        <title>The AAA+ superfamily of functionally diverse proteins.</title>
        <authorList>
            <person name="Snider J."/>
            <person name="Thibault G."/>
            <person name="Houry W.A."/>
        </authorList>
    </citation>
    <scope>NUCLEOTIDE SEQUENCE</scope>
</reference>
<dbReference type="InterPro" id="IPR027417">
    <property type="entry name" value="P-loop_NTPase"/>
</dbReference>
<reference evidence="7" key="6">
    <citation type="journal article" date="2008" name="Biochem. Soc. Trans.">
        <title>AAA+ proteins: diversity in function, similarity in structure.</title>
        <authorList>
            <person name="Snider J."/>
            <person name="Houry W.A."/>
        </authorList>
    </citation>
    <scope>NUCLEOTIDE SEQUENCE</scope>
</reference>
<dbReference type="Gene3D" id="3.40.50.300">
    <property type="entry name" value="P-loop containing nucleotide triphosphate hydrolases"/>
    <property type="match status" value="1"/>
</dbReference>